<reference evidence="15 16" key="1">
    <citation type="submission" date="2014-07" db="EMBL/GenBank/DDBJ databases">
        <authorList>
            <person name="McCorrison J."/>
            <person name="Sanka R."/>
            <person name="Torralba M."/>
            <person name="Gillis M."/>
            <person name="Haft D.H."/>
            <person name="Methe B."/>
            <person name="Sutton G."/>
            <person name="Nelson K.E."/>
        </authorList>
    </citation>
    <scope>NUCLEOTIDE SEQUENCE [LARGE SCALE GENOMIC DNA]</scope>
    <source>
        <strain evidence="15 16">DNF00666</strain>
    </source>
</reference>
<keyword evidence="3 11" id="KW-1134">Transmembrane beta strand</keyword>
<dbReference type="PROSITE" id="PS52016">
    <property type="entry name" value="TONB_DEPENDENT_REC_3"/>
    <property type="match status" value="1"/>
</dbReference>
<keyword evidence="8 12" id="KW-0798">TonB box</keyword>
<evidence type="ECO:0000256" key="3">
    <source>
        <dbReference type="ARBA" id="ARBA00022452"/>
    </source>
</evidence>
<evidence type="ECO:0000313" key="16">
    <source>
        <dbReference type="Proteomes" id="UP000029578"/>
    </source>
</evidence>
<keyword evidence="4" id="KW-0410">Iron transport</keyword>
<name>A0A096BC99_9BACT</name>
<evidence type="ECO:0000256" key="8">
    <source>
        <dbReference type="ARBA" id="ARBA00023077"/>
    </source>
</evidence>
<keyword evidence="9 11" id="KW-0472">Membrane</keyword>
<sequence>MLNTLLFASLAISGVAGVAPDSVVNKDVSLNEVVVTDFKQNKRNLTSIAVSTINSQQLLNQQIVNLKELTAVMPNFYMPDYGSYANTPIFIRGIGAKMKGSAVGFYVDGVPHFESSAFNIDLSDIAAVDVFRGPQGTLYGRNTIAGVINVYTHNPLDYQKTRIKVGYGKYNDVVAQASNYSKLTDKLGLSSAISYHHNDGMFTNQFLNDKADKVNEVEGRLGLYWRPTMNWLIHLNSTLTHSKQNGYPYAPYDLVKDALSPISYNRNSTYKRLISTTGLNARYENSHISFNSQTSYQFIKSHQGMDQDFTPKDLFYTDNSYHQNMLSQELTLKSNDKGRYQWIFGMFGMLLHSTPFFETSYYIRNFSNPTSYKNPTAGYAIYHQSSYNIWRGLSATVGLRFDYEHAKIDYNQNKVTLTTGANAHVKDFISSATFCQFTPKFTLQYLTNRDNLYYASVTRGYKAGGFNTIFKTDAERAYDPEYSWNYEVGARLKFLNGRLTAEADLFYIDWRHMQTIYLVPAVGHLIANAGHTDSKGFELSFAYHPIKSLQFSMNYGYTHARYLEYKKSATEDFSGNRLPMVPNHTLSINGNYTVLQAGWFDKIVVNAGLTGLGRIYWADDNVVRQNFYGTLNAKVSLTKGIFTWDLWGKNLTGTDYIAYSFKMSTGNYAQKGKPLTFGTSLSMTF</sequence>
<evidence type="ECO:0000256" key="10">
    <source>
        <dbReference type="ARBA" id="ARBA00023237"/>
    </source>
</evidence>
<evidence type="ECO:0000256" key="5">
    <source>
        <dbReference type="ARBA" id="ARBA00022692"/>
    </source>
</evidence>
<dbReference type="InterPro" id="IPR000531">
    <property type="entry name" value="Beta-barrel_TonB"/>
</dbReference>
<evidence type="ECO:0000259" key="14">
    <source>
        <dbReference type="Pfam" id="PF07715"/>
    </source>
</evidence>
<comment type="subcellular location">
    <subcellularLocation>
        <location evidence="1 11">Cell outer membrane</location>
        <topology evidence="1 11">Multi-pass membrane protein</topology>
    </subcellularLocation>
</comment>
<keyword evidence="7" id="KW-0406">Ion transport</keyword>
<dbReference type="SUPFAM" id="SSF56935">
    <property type="entry name" value="Porins"/>
    <property type="match status" value="1"/>
</dbReference>
<organism evidence="15 16">
    <name type="scientific">Prevotella melaninogenica DNF00666</name>
    <dbReference type="NCBI Taxonomy" id="1401073"/>
    <lineage>
        <taxon>Bacteria</taxon>
        <taxon>Pseudomonadati</taxon>
        <taxon>Bacteroidota</taxon>
        <taxon>Bacteroidia</taxon>
        <taxon>Bacteroidales</taxon>
        <taxon>Prevotellaceae</taxon>
        <taxon>Prevotella</taxon>
    </lineage>
</organism>
<dbReference type="AlphaFoldDB" id="A0A096BC99"/>
<evidence type="ECO:0000259" key="13">
    <source>
        <dbReference type="Pfam" id="PF00593"/>
    </source>
</evidence>
<dbReference type="InterPro" id="IPR012910">
    <property type="entry name" value="Plug_dom"/>
</dbReference>
<keyword evidence="2 11" id="KW-0813">Transport</keyword>
<dbReference type="Pfam" id="PF00593">
    <property type="entry name" value="TonB_dep_Rec_b-barrel"/>
    <property type="match status" value="1"/>
</dbReference>
<accession>A0A096BC99</accession>
<dbReference type="Pfam" id="PF07715">
    <property type="entry name" value="Plug"/>
    <property type="match status" value="1"/>
</dbReference>
<dbReference type="Proteomes" id="UP000029578">
    <property type="component" value="Unassembled WGS sequence"/>
</dbReference>
<evidence type="ECO:0000256" key="2">
    <source>
        <dbReference type="ARBA" id="ARBA00022448"/>
    </source>
</evidence>
<proteinExistence type="inferred from homology"/>
<feature type="domain" description="TonB-dependent receptor-like beta-barrel" evidence="13">
    <location>
        <begin position="242"/>
        <end position="651"/>
    </location>
</feature>
<dbReference type="GO" id="GO:0006826">
    <property type="term" value="P:iron ion transport"/>
    <property type="evidence" value="ECO:0007669"/>
    <property type="project" value="UniProtKB-KW"/>
</dbReference>
<dbReference type="InterPro" id="IPR039426">
    <property type="entry name" value="TonB-dep_rcpt-like"/>
</dbReference>
<evidence type="ECO:0000256" key="1">
    <source>
        <dbReference type="ARBA" id="ARBA00004571"/>
    </source>
</evidence>
<evidence type="ECO:0000256" key="6">
    <source>
        <dbReference type="ARBA" id="ARBA00023004"/>
    </source>
</evidence>
<evidence type="ECO:0000256" key="4">
    <source>
        <dbReference type="ARBA" id="ARBA00022496"/>
    </source>
</evidence>
<comment type="similarity">
    <text evidence="11 12">Belongs to the TonB-dependent receptor family.</text>
</comment>
<dbReference type="GO" id="GO:0009279">
    <property type="term" value="C:cell outer membrane"/>
    <property type="evidence" value="ECO:0007669"/>
    <property type="project" value="UniProtKB-SubCell"/>
</dbReference>
<evidence type="ECO:0000256" key="7">
    <source>
        <dbReference type="ARBA" id="ARBA00023065"/>
    </source>
</evidence>
<keyword evidence="6" id="KW-0408">Iron</keyword>
<dbReference type="EMBL" id="JRNS01000053">
    <property type="protein sequence ID" value="KGF57038.1"/>
    <property type="molecule type" value="Genomic_DNA"/>
</dbReference>
<dbReference type="RefSeq" id="WP_036861400.1">
    <property type="nucleotide sequence ID" value="NZ_JRNS01000053.1"/>
</dbReference>
<gene>
    <name evidence="15" type="ORF">HMPREF0661_00630</name>
</gene>
<feature type="domain" description="TonB-dependent receptor plug" evidence="14">
    <location>
        <begin position="46"/>
        <end position="147"/>
    </location>
</feature>
<dbReference type="InterPro" id="IPR036942">
    <property type="entry name" value="Beta-barrel_TonB_sf"/>
</dbReference>
<evidence type="ECO:0000256" key="9">
    <source>
        <dbReference type="ARBA" id="ARBA00023136"/>
    </source>
</evidence>
<dbReference type="Gene3D" id="2.40.170.20">
    <property type="entry name" value="TonB-dependent receptor, beta-barrel domain"/>
    <property type="match status" value="1"/>
</dbReference>
<keyword evidence="5 11" id="KW-0812">Transmembrane</keyword>
<keyword evidence="10 11" id="KW-0998">Cell outer membrane</keyword>
<comment type="caution">
    <text evidence="15">The sequence shown here is derived from an EMBL/GenBank/DDBJ whole genome shotgun (WGS) entry which is preliminary data.</text>
</comment>
<keyword evidence="15" id="KW-0675">Receptor</keyword>
<evidence type="ECO:0000313" key="15">
    <source>
        <dbReference type="EMBL" id="KGF57038.1"/>
    </source>
</evidence>
<dbReference type="PANTHER" id="PTHR32552">
    <property type="entry name" value="FERRICHROME IRON RECEPTOR-RELATED"/>
    <property type="match status" value="1"/>
</dbReference>
<dbReference type="PANTHER" id="PTHR32552:SF81">
    <property type="entry name" value="TONB-DEPENDENT OUTER MEMBRANE RECEPTOR"/>
    <property type="match status" value="1"/>
</dbReference>
<evidence type="ECO:0000256" key="12">
    <source>
        <dbReference type="RuleBase" id="RU003357"/>
    </source>
</evidence>
<evidence type="ECO:0000256" key="11">
    <source>
        <dbReference type="PROSITE-ProRule" id="PRU01360"/>
    </source>
</evidence>
<protein>
    <submittedName>
        <fullName evidence="15">TonB-dependent receptor</fullName>
    </submittedName>
</protein>